<dbReference type="Proteomes" id="UP001150062">
    <property type="component" value="Unassembled WGS sequence"/>
</dbReference>
<comment type="caution">
    <text evidence="2">The sequence shown here is derived from an EMBL/GenBank/DDBJ whole genome shotgun (WGS) entry which is preliminary data.</text>
</comment>
<dbReference type="AlphaFoldDB" id="A0AAV7Z231"/>
<reference evidence="2" key="2">
    <citation type="submission" date="2022-08" db="EMBL/GenBank/DDBJ databases">
        <title>Novel sulphate-reducing endosymbionts in the free-living metamonad Anaeramoeba.</title>
        <authorList>
            <person name="Jerlstrom-Hultqvist J."/>
            <person name="Cepicka I."/>
            <person name="Gallot-Lavallee L."/>
            <person name="Salas-Leiva D."/>
            <person name="Curtis B.A."/>
            <person name="Zahonova K."/>
            <person name="Pipaliya S."/>
            <person name="Dacks J."/>
            <person name="Roger A.J."/>
        </authorList>
    </citation>
    <scope>NUCLEOTIDE SEQUENCE</scope>
    <source>
        <strain evidence="2">Busselton2</strain>
    </source>
</reference>
<feature type="compositionally biased region" description="Polar residues" evidence="1">
    <location>
        <begin position="9"/>
        <end position="18"/>
    </location>
</feature>
<evidence type="ECO:0000313" key="2">
    <source>
        <dbReference type="EMBL" id="KAJ3435049.1"/>
    </source>
</evidence>
<organism evidence="2 4">
    <name type="scientific">Anaeramoeba flamelloides</name>
    <dbReference type="NCBI Taxonomy" id="1746091"/>
    <lineage>
        <taxon>Eukaryota</taxon>
        <taxon>Metamonada</taxon>
        <taxon>Anaeramoebidae</taxon>
        <taxon>Anaeramoeba</taxon>
    </lineage>
</organism>
<evidence type="ECO:0000256" key="1">
    <source>
        <dbReference type="SAM" id="MobiDB-lite"/>
    </source>
</evidence>
<sequence length="94" mass="11167">MSIKEKEQFTNQGYLNFQKNRKKWTHNNDQNKKQTVTKPIELHKQPNEEFEEASFNPLICFEETVDKEAFKKPVKLGSVVRTLSQVWDSFSLFD</sequence>
<evidence type="ECO:0000313" key="3">
    <source>
        <dbReference type="EMBL" id="KAJ6244701.1"/>
    </source>
</evidence>
<gene>
    <name evidence="2" type="ORF">M0812_02179</name>
    <name evidence="3" type="ORF">M0813_20791</name>
</gene>
<accession>A0AAV7Z231</accession>
<proteinExistence type="predicted"/>
<reference evidence="3" key="1">
    <citation type="submission" date="2022-08" db="EMBL/GenBank/DDBJ databases">
        <title>Novel sulfate-reducing endosymbionts in the free-living metamonad Anaeramoeba.</title>
        <authorList>
            <person name="Jerlstrom-Hultqvist J."/>
            <person name="Cepicka I."/>
            <person name="Gallot-Lavallee L."/>
            <person name="Salas-Leiva D."/>
            <person name="Curtis B.A."/>
            <person name="Zahonova K."/>
            <person name="Pipaliya S."/>
            <person name="Dacks J."/>
            <person name="Roger A.J."/>
        </authorList>
    </citation>
    <scope>NUCLEOTIDE SEQUENCE</scope>
    <source>
        <strain evidence="3">Schooner1</strain>
    </source>
</reference>
<dbReference type="EMBL" id="JAOAOG010000158">
    <property type="protein sequence ID" value="KAJ6244701.1"/>
    <property type="molecule type" value="Genomic_DNA"/>
</dbReference>
<dbReference type="EMBL" id="JANTQA010000042">
    <property type="protein sequence ID" value="KAJ3435049.1"/>
    <property type="molecule type" value="Genomic_DNA"/>
</dbReference>
<evidence type="ECO:0000313" key="4">
    <source>
        <dbReference type="Proteomes" id="UP001146793"/>
    </source>
</evidence>
<keyword evidence="5" id="KW-1185">Reference proteome</keyword>
<dbReference type="Proteomes" id="UP001146793">
    <property type="component" value="Unassembled WGS sequence"/>
</dbReference>
<name>A0AAV7Z231_9EUKA</name>
<evidence type="ECO:0000313" key="5">
    <source>
        <dbReference type="Proteomes" id="UP001150062"/>
    </source>
</evidence>
<feature type="region of interest" description="Disordered" evidence="1">
    <location>
        <begin position="1"/>
        <end position="37"/>
    </location>
</feature>
<protein>
    <submittedName>
        <fullName evidence="2">Uncharacterized protein</fullName>
    </submittedName>
</protein>